<accession>W4GEZ0</accession>
<evidence type="ECO:0000313" key="1">
    <source>
        <dbReference type="EMBL" id="ETV77528.1"/>
    </source>
</evidence>
<proteinExistence type="predicted"/>
<sequence>MLIVSTMTRLPTTPIRYCWMEYVPNFSPFLHLSSALYIGATCEAPTPFQSQTPTTTYPVVCSAYHTHINTPFIFFYVYYSRLAYDHSTHHPTTAPFSKTISHSLPPLPRWMTLYFPLFLPTAFILRAHLPTPTKALLDLPRLPITSIRLLKVNLRLLVLLAPSTPFCR</sequence>
<gene>
    <name evidence="1" type="ORF">H257_08466</name>
</gene>
<dbReference type="AlphaFoldDB" id="W4GEZ0"/>
<reference evidence="1" key="1">
    <citation type="submission" date="2013-12" db="EMBL/GenBank/DDBJ databases">
        <title>The Genome Sequence of Aphanomyces astaci APO3.</title>
        <authorList>
            <consortium name="The Broad Institute Genomics Platform"/>
            <person name="Russ C."/>
            <person name="Tyler B."/>
            <person name="van West P."/>
            <person name="Dieguez-Uribeondo J."/>
            <person name="Young S.K."/>
            <person name="Zeng Q."/>
            <person name="Gargeya S."/>
            <person name="Fitzgerald M."/>
            <person name="Abouelleil A."/>
            <person name="Alvarado L."/>
            <person name="Chapman S.B."/>
            <person name="Gainer-Dewar J."/>
            <person name="Goldberg J."/>
            <person name="Griggs A."/>
            <person name="Gujja S."/>
            <person name="Hansen M."/>
            <person name="Howarth C."/>
            <person name="Imamovic A."/>
            <person name="Ireland A."/>
            <person name="Larimer J."/>
            <person name="McCowan C."/>
            <person name="Murphy C."/>
            <person name="Pearson M."/>
            <person name="Poon T.W."/>
            <person name="Priest M."/>
            <person name="Roberts A."/>
            <person name="Saif S."/>
            <person name="Shea T."/>
            <person name="Sykes S."/>
            <person name="Wortman J."/>
            <person name="Nusbaum C."/>
            <person name="Birren B."/>
        </authorList>
    </citation>
    <scope>NUCLEOTIDE SEQUENCE [LARGE SCALE GENOMIC DNA]</scope>
    <source>
        <strain evidence="1">APO3</strain>
    </source>
</reference>
<dbReference type="EMBL" id="KI913132">
    <property type="protein sequence ID" value="ETV77528.1"/>
    <property type="molecule type" value="Genomic_DNA"/>
</dbReference>
<dbReference type="GeneID" id="20810462"/>
<organism evidence="1">
    <name type="scientific">Aphanomyces astaci</name>
    <name type="common">Crayfish plague agent</name>
    <dbReference type="NCBI Taxonomy" id="112090"/>
    <lineage>
        <taxon>Eukaryota</taxon>
        <taxon>Sar</taxon>
        <taxon>Stramenopiles</taxon>
        <taxon>Oomycota</taxon>
        <taxon>Saprolegniomycetes</taxon>
        <taxon>Saprolegniales</taxon>
        <taxon>Verrucalvaceae</taxon>
        <taxon>Aphanomyces</taxon>
    </lineage>
</organism>
<protein>
    <submittedName>
        <fullName evidence="1">Uncharacterized protein</fullName>
    </submittedName>
</protein>
<dbReference type="RefSeq" id="XP_009832638.1">
    <property type="nucleotide sequence ID" value="XM_009834336.1"/>
</dbReference>
<dbReference type="VEuPathDB" id="FungiDB:H257_08466"/>
<name>W4GEZ0_APHAT</name>